<gene>
    <name evidence="3" type="ORF">E6W39_21335</name>
</gene>
<name>A0A540W5N6_9ACTN</name>
<reference evidence="3 4" key="1">
    <citation type="submission" date="2019-06" db="EMBL/GenBank/DDBJ databases">
        <title>Description of Kitasatospora acidophila sp. nov. isolated from pine grove soil, and reclassification of Streptomyces novaecaesareae to Kitasatospora novaeceasareae comb. nov.</title>
        <authorList>
            <person name="Kim M.J."/>
        </authorList>
    </citation>
    <scope>NUCLEOTIDE SEQUENCE [LARGE SCALE GENOMIC DNA]</scope>
    <source>
        <strain evidence="3 4">MMS16-CNU292</strain>
    </source>
</reference>
<dbReference type="AlphaFoldDB" id="A0A540W5N6"/>
<dbReference type="RefSeq" id="WP_141634882.1">
    <property type="nucleotide sequence ID" value="NZ_VIGB01000003.1"/>
</dbReference>
<keyword evidence="4" id="KW-1185">Reference proteome</keyword>
<evidence type="ECO:0000313" key="4">
    <source>
        <dbReference type="Proteomes" id="UP000319103"/>
    </source>
</evidence>
<feature type="region of interest" description="Disordered" evidence="1">
    <location>
        <begin position="600"/>
        <end position="648"/>
    </location>
</feature>
<keyword evidence="2" id="KW-1133">Transmembrane helix</keyword>
<proteinExistence type="predicted"/>
<keyword evidence="2" id="KW-0812">Transmembrane</keyword>
<feature type="transmembrane region" description="Helical" evidence="2">
    <location>
        <begin position="575"/>
        <end position="596"/>
    </location>
</feature>
<feature type="compositionally biased region" description="Low complexity" evidence="1">
    <location>
        <begin position="611"/>
        <end position="635"/>
    </location>
</feature>
<dbReference type="EMBL" id="VIGB01000003">
    <property type="protein sequence ID" value="TQF04303.1"/>
    <property type="molecule type" value="Genomic_DNA"/>
</dbReference>
<sequence length="648" mass="68382">MQQLTDLAPGGSVPFHLPTTLGDLKLAGNGYYELAVDVEAGTADDGSPHQVGIGRTTLAYYPNPGDEKPLQVATLWPLTHAPELVPQTVQATDQPVLRDDSLAADLGPNGRLGKLLADGQDIPGLTWVIDPDLLDAVQAMTKPYRVQQPGHSGESATESNTLPGTGTAVATDWLNKLRAAVVKPNDQVIALPYGDPDLASIAHNGGSLPDSGTFLSTARTAGKLKIDGPLPVDSLDTVAWPDQGYLDPQIVQTTQQLGATQVLANSASVPDHLNYSPNAARPIGRNQTAVVADDTIASLFRYDLKTPDAKAQAQQRFLAETLAIQQQRLSQRTLLVMPPRDLSASAADVLKTSLKAASDGHWISQVPYTTVATAAPDPDAGTSVAGPDAYPADLRGGELPADTFNRIGQTQQQEQQLLLILTNRERVSAPFAAALENVTSTQWRGNPSAASDYLKNAQNYLERLRNAVSIPVKSKTITLAGGSGVLQVSVRNELQQGVTNLELHLVSAQSNRLKVTTLHPITLDPAQSTSARFQAQALGNGAVQMTAQLYTTGPDSQPYGAPVIFTVNVTQVTSGVWWVVGAGTVLVLAAGLRIFLKRRKRGEEPPEDPDAPLADPDGPEGAAADQQAPEAPADGGQDRAADPAVAHP</sequence>
<comment type="caution">
    <text evidence="3">The sequence shown here is derived from an EMBL/GenBank/DDBJ whole genome shotgun (WGS) entry which is preliminary data.</text>
</comment>
<accession>A0A540W5N6</accession>
<dbReference type="Proteomes" id="UP000319103">
    <property type="component" value="Unassembled WGS sequence"/>
</dbReference>
<keyword evidence="2" id="KW-0472">Membrane</keyword>
<evidence type="ECO:0000256" key="2">
    <source>
        <dbReference type="SAM" id="Phobius"/>
    </source>
</evidence>
<evidence type="ECO:0000313" key="3">
    <source>
        <dbReference type="EMBL" id="TQF04303.1"/>
    </source>
</evidence>
<dbReference type="OrthoDB" id="3797035at2"/>
<protein>
    <submittedName>
        <fullName evidence="3">Uncharacterized protein</fullName>
    </submittedName>
</protein>
<evidence type="ECO:0000256" key="1">
    <source>
        <dbReference type="SAM" id="MobiDB-lite"/>
    </source>
</evidence>
<organism evidence="3 4">
    <name type="scientific">Kitasatospora acidiphila</name>
    <dbReference type="NCBI Taxonomy" id="2567942"/>
    <lineage>
        <taxon>Bacteria</taxon>
        <taxon>Bacillati</taxon>
        <taxon>Actinomycetota</taxon>
        <taxon>Actinomycetes</taxon>
        <taxon>Kitasatosporales</taxon>
        <taxon>Streptomycetaceae</taxon>
        <taxon>Kitasatospora</taxon>
    </lineage>
</organism>